<dbReference type="Proteomes" id="UP000323300">
    <property type="component" value="Unassembled WGS sequence"/>
</dbReference>
<keyword evidence="1" id="KW-0732">Signal</keyword>
<reference evidence="3 4" key="1">
    <citation type="submission" date="2016-10" db="EMBL/GenBank/DDBJ databases">
        <authorList>
            <person name="Varghese N."/>
            <person name="Submissions S."/>
        </authorList>
    </citation>
    <scope>NUCLEOTIDE SEQUENCE [LARGE SCALE GENOMIC DNA]</scope>
    <source>
        <strain evidence="3 4">DSM 21822</strain>
    </source>
</reference>
<dbReference type="Pfam" id="PF07969">
    <property type="entry name" value="Amidohydro_3"/>
    <property type="match status" value="1"/>
</dbReference>
<dbReference type="SUPFAM" id="SSF51338">
    <property type="entry name" value="Composite domain of metallo-dependent hydrolases"/>
    <property type="match status" value="1"/>
</dbReference>
<keyword evidence="4" id="KW-1185">Reference proteome</keyword>
<evidence type="ECO:0000259" key="2">
    <source>
        <dbReference type="Pfam" id="PF07969"/>
    </source>
</evidence>
<dbReference type="InterPro" id="IPR033932">
    <property type="entry name" value="YtcJ-like"/>
</dbReference>
<dbReference type="PANTHER" id="PTHR22642">
    <property type="entry name" value="IMIDAZOLONEPROPIONASE"/>
    <property type="match status" value="1"/>
</dbReference>
<evidence type="ECO:0000256" key="1">
    <source>
        <dbReference type="SAM" id="SignalP"/>
    </source>
</evidence>
<dbReference type="AlphaFoldDB" id="A0A1I3X7C3"/>
<proteinExistence type="predicted"/>
<evidence type="ECO:0000313" key="4">
    <source>
        <dbReference type="Proteomes" id="UP000323300"/>
    </source>
</evidence>
<dbReference type="Gene3D" id="3.20.20.140">
    <property type="entry name" value="Metal-dependent hydrolases"/>
    <property type="match status" value="1"/>
</dbReference>
<feature type="domain" description="Amidohydrolase 3" evidence="2">
    <location>
        <begin position="78"/>
        <end position="558"/>
    </location>
</feature>
<feature type="chain" id="PRO_5009302362" description="Amidohydrolase 3 domain-containing protein" evidence="1">
    <location>
        <begin position="30"/>
        <end position="566"/>
    </location>
</feature>
<dbReference type="InterPro" id="IPR013108">
    <property type="entry name" value="Amidohydro_3"/>
</dbReference>
<dbReference type="Gene3D" id="2.30.40.10">
    <property type="entry name" value="Urease, subunit C, domain 1"/>
    <property type="match status" value="1"/>
</dbReference>
<dbReference type="SUPFAM" id="SSF51556">
    <property type="entry name" value="Metallo-dependent hydrolases"/>
    <property type="match status" value="1"/>
</dbReference>
<dbReference type="GO" id="GO:0016810">
    <property type="term" value="F:hydrolase activity, acting on carbon-nitrogen (but not peptide) bonds"/>
    <property type="evidence" value="ECO:0007669"/>
    <property type="project" value="InterPro"/>
</dbReference>
<evidence type="ECO:0000313" key="3">
    <source>
        <dbReference type="EMBL" id="SFK15488.1"/>
    </source>
</evidence>
<dbReference type="EMBL" id="FOSL01000003">
    <property type="protein sequence ID" value="SFK15488.1"/>
    <property type="molecule type" value="Genomic_DNA"/>
</dbReference>
<feature type="signal peptide" evidence="1">
    <location>
        <begin position="1"/>
        <end position="29"/>
    </location>
</feature>
<dbReference type="OrthoDB" id="9811399at2"/>
<accession>A0A1I3X7C3</accession>
<dbReference type="RefSeq" id="WP_149759342.1">
    <property type="nucleotide sequence ID" value="NZ_BSPE01000008.1"/>
</dbReference>
<gene>
    <name evidence="3" type="ORF">SAMN04488498_10329</name>
</gene>
<dbReference type="InterPro" id="IPR032466">
    <property type="entry name" value="Metal_Hydrolase"/>
</dbReference>
<name>A0A1I3X7C3_9HYPH</name>
<dbReference type="PANTHER" id="PTHR22642:SF2">
    <property type="entry name" value="PROTEIN LONG AFTER FAR-RED 3"/>
    <property type="match status" value="1"/>
</dbReference>
<dbReference type="InterPro" id="IPR011059">
    <property type="entry name" value="Metal-dep_hydrolase_composite"/>
</dbReference>
<dbReference type="Gene3D" id="3.10.310.70">
    <property type="match status" value="1"/>
</dbReference>
<protein>
    <recommendedName>
        <fullName evidence="2">Amidohydrolase 3 domain-containing protein</fullName>
    </recommendedName>
</protein>
<sequence>MNGFRTGRRFGAAFAMFLAASMVAPVAFARPKVLTNAKIHTVNPSQPSAEAIAIGDDGIILAVGARDAVLDTAGKDADVVDMGGMMILPGFQDAHMHLVEAGVNQILCEFEPFDTLADTLATVEDCIESNKTDWVLGSGVSMTNLLDQSDNPIALLDEISPDRPVLILDDIGHGAWANSAAMRAAGYDTMTGNPPGGIILRNAGTGRPNGVVLENAQQKLRNLAFPDTPENVEFAYESMLLTLQTMAENGITTVSDAGGFWPQGHVKVWEKVLANKTLTVRASNALYVYPDMPFDEQMAALTRLYTNDPGSLLRFNQAKIYVDGILEQRTGAVIEPYRQGAGIDHGFDRGFLYFDVETLDRYSKALSEAGFQLHYHVTGDRGARLALDAIAQSDPKPGPHRLTHLYLIDKADYPRFRQLGAVADFQLAPSSVDPEYVRFIRQFIGDRADAMMPAGALSASGAEVVMSSDFDADELSPLAKIQTAVTRKADGAPDVATAIEWMTINPARLLRQDSTTGSIEVGKSADLVVIDRDILAMPAGEIGKAKVVATLLQGKAVYDDEGLFGR</sequence>
<organism evidence="3 4">
    <name type="scientific">Neomesorhizobium albiziae</name>
    <dbReference type="NCBI Taxonomy" id="335020"/>
    <lineage>
        <taxon>Bacteria</taxon>
        <taxon>Pseudomonadati</taxon>
        <taxon>Pseudomonadota</taxon>
        <taxon>Alphaproteobacteria</taxon>
        <taxon>Hyphomicrobiales</taxon>
        <taxon>Phyllobacteriaceae</taxon>
        <taxon>Neomesorhizobium</taxon>
    </lineage>
</organism>
<dbReference type="CDD" id="cd01300">
    <property type="entry name" value="YtcJ_like"/>
    <property type="match status" value="1"/>
</dbReference>